<protein>
    <submittedName>
        <fullName evidence="1">Uncharacterized protein z580L</fullName>
    </submittedName>
</protein>
<reference evidence="1 2" key="1">
    <citation type="submission" date="2006-09" db="EMBL/GenBank/DDBJ databases">
        <title>Sequence and annotation of the 288-kb ATCV-1 virus that infects an endosymbiotic Chlorella strain of the heliozoon Acanthocystis turfacea.</title>
        <authorList>
            <person name="Fitzgerald L.A."/>
            <person name="Graves M.V."/>
            <person name="Li X."/>
            <person name="Pfitzner A.J.P."/>
            <person name="Hartigan J."/>
            <person name="Van Etten J.L."/>
        </authorList>
    </citation>
    <scope>NUCLEOTIDE SEQUENCE [LARGE SCALE GENOMIC DNA]</scope>
    <source>
        <strain evidence="1 2">ATCV-1</strain>
    </source>
</reference>
<proteinExistence type="predicted"/>
<dbReference type="KEGG" id="vg:5470777"/>
<keyword evidence="2" id="KW-1185">Reference proteome</keyword>
<sequence length="90" mass="10284">MSQNTRKTCYGTIALDETILDILSSKSKEKHGCVTSSRSRCFIPKNGRIRRLTRLSSTKTATRKTFVLTNYVWAHRATMYPIGTRAERQS</sequence>
<dbReference type="RefSeq" id="YP_001427061.1">
    <property type="nucleotide sequence ID" value="NC_008724.1"/>
</dbReference>
<evidence type="ECO:0000313" key="2">
    <source>
        <dbReference type="Proteomes" id="UP000202420"/>
    </source>
</evidence>
<name>A7K9J0_9PHYC</name>
<accession>A7K9J0</accession>
<dbReference type="Proteomes" id="UP000202420">
    <property type="component" value="Segment"/>
</dbReference>
<evidence type="ECO:0000313" key="1">
    <source>
        <dbReference type="EMBL" id="ABT16714.1"/>
    </source>
</evidence>
<dbReference type="EMBL" id="EF101928">
    <property type="protein sequence ID" value="ABT16714.1"/>
    <property type="molecule type" value="Genomic_DNA"/>
</dbReference>
<organism evidence="1 2">
    <name type="scientific">Chlorovirus heliozoae</name>
    <dbReference type="NCBI Taxonomy" id="322019"/>
    <lineage>
        <taxon>Viruses</taxon>
        <taxon>Varidnaviria</taxon>
        <taxon>Bamfordvirae</taxon>
        <taxon>Nucleocytoviricota</taxon>
        <taxon>Megaviricetes</taxon>
        <taxon>Algavirales</taxon>
        <taxon>Phycodnaviridae</taxon>
        <taxon>Chlorovirus</taxon>
    </lineage>
</organism>
<dbReference type="GeneID" id="5470777"/>
<gene>
    <name evidence="1" type="primary">z580L</name>
    <name evidence="1" type="ORF">ATCV1_z580L</name>
</gene>